<protein>
    <submittedName>
        <fullName evidence="3">Uncharacterized protein</fullName>
    </submittedName>
</protein>
<dbReference type="Proteomes" id="UP000011200">
    <property type="component" value="Chromosome"/>
</dbReference>
<gene>
    <name evidence="3" type="ORF">D806_033560</name>
</gene>
<dbReference type="AlphaFoldDB" id="A0A2U9PRH9"/>
<feature type="transmembrane region" description="Helical" evidence="2">
    <location>
        <begin position="7"/>
        <end position="28"/>
    </location>
</feature>
<reference evidence="4" key="2">
    <citation type="submission" date="2018-03" db="EMBL/GenBank/DDBJ databases">
        <authorList>
            <person name="Derbyshire K."/>
            <person name="Gray T.A."/>
            <person name="Champion M."/>
        </authorList>
    </citation>
    <scope>NUCLEOTIDE SEQUENCE [LARGE SCALE GENOMIC DNA]</scope>
    <source>
        <strain evidence="4">MKD8</strain>
    </source>
</reference>
<organism evidence="3 4">
    <name type="scientific">Mycolicibacterium smegmatis (strain MKD8)</name>
    <name type="common">Mycobacterium smegmatis</name>
    <dbReference type="NCBI Taxonomy" id="1214915"/>
    <lineage>
        <taxon>Bacteria</taxon>
        <taxon>Bacillati</taxon>
        <taxon>Actinomycetota</taxon>
        <taxon>Actinomycetes</taxon>
        <taxon>Mycobacteriales</taxon>
        <taxon>Mycobacteriaceae</taxon>
        <taxon>Mycolicibacterium</taxon>
    </lineage>
</organism>
<keyword evidence="2" id="KW-0472">Membrane</keyword>
<evidence type="ECO:0000256" key="2">
    <source>
        <dbReference type="SAM" id="Phobius"/>
    </source>
</evidence>
<feature type="region of interest" description="Disordered" evidence="1">
    <location>
        <begin position="112"/>
        <end position="137"/>
    </location>
</feature>
<evidence type="ECO:0000313" key="4">
    <source>
        <dbReference type="Proteomes" id="UP000011200"/>
    </source>
</evidence>
<evidence type="ECO:0000313" key="3">
    <source>
        <dbReference type="EMBL" id="AWT54328.1"/>
    </source>
</evidence>
<keyword evidence="2" id="KW-0812">Transmembrane</keyword>
<name>A0A2U9PRH9_MYCSE</name>
<evidence type="ECO:0000256" key="1">
    <source>
        <dbReference type="SAM" id="MobiDB-lite"/>
    </source>
</evidence>
<reference evidence="3 4" key="1">
    <citation type="journal article" date="2013" name="Genome Announc.">
        <title>Draft genome sequence of MKD8, a conjugal recipient Mycobacterium smegmatis strain.</title>
        <authorList>
            <person name="Gray T.A."/>
            <person name="Palumbo M.J."/>
            <person name="Derbyshire K.M."/>
        </authorList>
    </citation>
    <scope>NUCLEOTIDE SEQUENCE [LARGE SCALE GENOMIC DNA]</scope>
    <source>
        <strain evidence="3 4">MKD8</strain>
    </source>
</reference>
<keyword evidence="2" id="KW-1133">Transmembrane helix</keyword>
<sequence length="161" mass="16748">MRHRTTGLWIATAVIVAVVVAAIALLVMRSDDSTDAADCDIVSALFAEWNDTVGGAETAIKSGKGGRDGALALADAESDMATRIRASHGDVDAPAMAGDLERWASGAEQIAQSRRDQVNNPNRSITDPAPRGYAEGSLSTQTAIASLVEACPEARQPNTNA</sequence>
<proteinExistence type="predicted"/>
<dbReference type="EMBL" id="CP027541">
    <property type="protein sequence ID" value="AWT54328.1"/>
    <property type="molecule type" value="Genomic_DNA"/>
</dbReference>
<accession>A0A2U9PRH9</accession>